<proteinExistence type="predicted"/>
<evidence type="ECO:0000313" key="1">
    <source>
        <dbReference type="EMBL" id="MBW0560611.1"/>
    </source>
</evidence>
<name>A0A9Q3JF81_9BASI</name>
<dbReference type="EMBL" id="AVOT02069798">
    <property type="protein sequence ID" value="MBW0560611.1"/>
    <property type="molecule type" value="Genomic_DNA"/>
</dbReference>
<keyword evidence="2" id="KW-1185">Reference proteome</keyword>
<dbReference type="OrthoDB" id="74300at2759"/>
<protein>
    <recommendedName>
        <fullName evidence="3">Chromo domain-containing protein</fullName>
    </recommendedName>
</protein>
<dbReference type="Proteomes" id="UP000765509">
    <property type="component" value="Unassembled WGS sequence"/>
</dbReference>
<reference evidence="1" key="1">
    <citation type="submission" date="2021-03" db="EMBL/GenBank/DDBJ databases">
        <title>Draft genome sequence of rust myrtle Austropuccinia psidii MF-1, a brazilian biotype.</title>
        <authorList>
            <person name="Quecine M.C."/>
            <person name="Pachon D.M.R."/>
            <person name="Bonatelli M.L."/>
            <person name="Correr F.H."/>
            <person name="Franceschini L.M."/>
            <person name="Leite T.F."/>
            <person name="Margarido G.R.A."/>
            <person name="Almeida C.A."/>
            <person name="Ferrarezi J.A."/>
            <person name="Labate C.A."/>
        </authorList>
    </citation>
    <scope>NUCLEOTIDE SEQUENCE</scope>
    <source>
        <strain evidence="1">MF-1</strain>
    </source>
</reference>
<sequence length="185" mass="21858">MLEKGWNPKLPVDTLKKDSVDIHPTASRFKLFLDEVRNHSNQIMLDAFEYAKQKWDKSHETPEFKVGYLILVSALNFNNIKDPKKLKDSFAGQFIIKALNGTNSVQVELSGELENKHPTFSVSLSEEKKVLKVLKERRLRVKDEREYLVRYRNPQREDEWIVAEKIPDSQRFLRIFRHERIPIPQ</sequence>
<accession>A0A9Q3JF81</accession>
<dbReference type="AlphaFoldDB" id="A0A9Q3JF81"/>
<evidence type="ECO:0008006" key="3">
    <source>
        <dbReference type="Google" id="ProtNLM"/>
    </source>
</evidence>
<evidence type="ECO:0000313" key="2">
    <source>
        <dbReference type="Proteomes" id="UP000765509"/>
    </source>
</evidence>
<comment type="caution">
    <text evidence="1">The sequence shown here is derived from an EMBL/GenBank/DDBJ whole genome shotgun (WGS) entry which is preliminary data.</text>
</comment>
<gene>
    <name evidence="1" type="ORF">O181_100326</name>
</gene>
<organism evidence="1 2">
    <name type="scientific">Austropuccinia psidii MF-1</name>
    <dbReference type="NCBI Taxonomy" id="1389203"/>
    <lineage>
        <taxon>Eukaryota</taxon>
        <taxon>Fungi</taxon>
        <taxon>Dikarya</taxon>
        <taxon>Basidiomycota</taxon>
        <taxon>Pucciniomycotina</taxon>
        <taxon>Pucciniomycetes</taxon>
        <taxon>Pucciniales</taxon>
        <taxon>Sphaerophragmiaceae</taxon>
        <taxon>Austropuccinia</taxon>
    </lineage>
</organism>